<dbReference type="GO" id="GO:0046982">
    <property type="term" value="F:protein heterodimerization activity"/>
    <property type="evidence" value="ECO:0007669"/>
    <property type="project" value="InterPro"/>
</dbReference>
<evidence type="ECO:0000313" key="3">
    <source>
        <dbReference type="WBParaSite" id="PgR052_g012_t01"/>
    </source>
</evidence>
<evidence type="ECO:0000313" key="2">
    <source>
        <dbReference type="Proteomes" id="UP000887569"/>
    </source>
</evidence>
<name>A0A915BQ25_PARUN</name>
<keyword evidence="2" id="KW-1185">Reference proteome</keyword>
<dbReference type="WBParaSite" id="PgR052_g012_t01">
    <property type="protein sequence ID" value="PgR052_g012_t01"/>
    <property type="gene ID" value="PgR052_g012"/>
</dbReference>
<dbReference type="AlphaFoldDB" id="A0A915BQ25"/>
<evidence type="ECO:0000256" key="1">
    <source>
        <dbReference type="SAM" id="Coils"/>
    </source>
</evidence>
<protein>
    <submittedName>
        <fullName evidence="3">Uncharacterized protein</fullName>
    </submittedName>
</protein>
<proteinExistence type="predicted"/>
<dbReference type="InterPro" id="IPR009072">
    <property type="entry name" value="Histone-fold"/>
</dbReference>
<dbReference type="Proteomes" id="UP000887569">
    <property type="component" value="Unplaced"/>
</dbReference>
<keyword evidence="1" id="KW-0175">Coiled coil</keyword>
<dbReference type="Gene3D" id="1.10.20.10">
    <property type="entry name" value="Histone, subunit A"/>
    <property type="match status" value="1"/>
</dbReference>
<accession>A0A915BQ25</accession>
<feature type="coiled-coil region" evidence="1">
    <location>
        <begin position="185"/>
        <end position="273"/>
    </location>
</feature>
<sequence length="273" mass="31721">MSEEARAESEDVGEGQDSLVEGWIAIPCRQEFHRLLRKGNYAERVGAGAPVYLAASWSTLAAEVLRTCRNDVSKMFELANVVEEERNKRIQLLNEEIRAAIECVNEYAERSNELLTSLAHMNSSSNTPNFDELIASVKNEFREMFETYMKEFRFDDLNVDDIIGDAIREFAFIEPVLDLPHNSEEAQLLRKINEKKKQIEKGKIEHLAHMMMMQQEKEELERDIKILQEEFGEGGKNAYKEEDEEKQQLRNDIESLQRELNEIDSEIEKLRMS</sequence>
<reference evidence="3" key="1">
    <citation type="submission" date="2022-11" db="UniProtKB">
        <authorList>
            <consortium name="WormBaseParasite"/>
        </authorList>
    </citation>
    <scope>IDENTIFICATION</scope>
</reference>
<dbReference type="SUPFAM" id="SSF47113">
    <property type="entry name" value="Histone-fold"/>
    <property type="match status" value="1"/>
</dbReference>
<organism evidence="2 3">
    <name type="scientific">Parascaris univalens</name>
    <name type="common">Nematode worm</name>
    <dbReference type="NCBI Taxonomy" id="6257"/>
    <lineage>
        <taxon>Eukaryota</taxon>
        <taxon>Metazoa</taxon>
        <taxon>Ecdysozoa</taxon>
        <taxon>Nematoda</taxon>
        <taxon>Chromadorea</taxon>
        <taxon>Rhabditida</taxon>
        <taxon>Spirurina</taxon>
        <taxon>Ascaridomorpha</taxon>
        <taxon>Ascaridoidea</taxon>
        <taxon>Ascarididae</taxon>
        <taxon>Parascaris</taxon>
    </lineage>
</organism>